<accession>A0A8H5LZ14</accession>
<dbReference type="EMBL" id="JAACJP010000035">
    <property type="protein sequence ID" value="KAF5374604.1"/>
    <property type="molecule type" value="Genomic_DNA"/>
</dbReference>
<evidence type="ECO:0000256" key="1">
    <source>
        <dbReference type="SAM" id="MobiDB-lite"/>
    </source>
</evidence>
<dbReference type="AlphaFoldDB" id="A0A8H5LZ14"/>
<organism evidence="2 3">
    <name type="scientific">Tricholomella constricta</name>
    <dbReference type="NCBI Taxonomy" id="117010"/>
    <lineage>
        <taxon>Eukaryota</taxon>
        <taxon>Fungi</taxon>
        <taxon>Dikarya</taxon>
        <taxon>Basidiomycota</taxon>
        <taxon>Agaricomycotina</taxon>
        <taxon>Agaricomycetes</taxon>
        <taxon>Agaricomycetidae</taxon>
        <taxon>Agaricales</taxon>
        <taxon>Tricholomatineae</taxon>
        <taxon>Lyophyllaceae</taxon>
        <taxon>Tricholomella</taxon>
    </lineage>
</organism>
<proteinExistence type="predicted"/>
<feature type="compositionally biased region" description="Basic and acidic residues" evidence="1">
    <location>
        <begin position="66"/>
        <end position="86"/>
    </location>
</feature>
<reference evidence="2 3" key="1">
    <citation type="journal article" date="2020" name="ISME J.">
        <title>Uncovering the hidden diversity of litter-decomposition mechanisms in mushroom-forming fungi.</title>
        <authorList>
            <person name="Floudas D."/>
            <person name="Bentzer J."/>
            <person name="Ahren D."/>
            <person name="Johansson T."/>
            <person name="Persson P."/>
            <person name="Tunlid A."/>
        </authorList>
    </citation>
    <scope>NUCLEOTIDE SEQUENCE [LARGE SCALE GENOMIC DNA]</scope>
    <source>
        <strain evidence="2 3">CBS 661.87</strain>
    </source>
</reference>
<feature type="region of interest" description="Disordered" evidence="1">
    <location>
        <begin position="61"/>
        <end position="93"/>
    </location>
</feature>
<sequence length="495" mass="55278">MAKSRARRKKSRQKYKSPAQKITKPAVGILPLHLVETLAATRPRTRQQTNEDRIRLQPNLYLKGPQHNDEIEDKPTKNAKQNHRDNAQTGQSFDLVKSLPESAQMNKMGVRALQGGGRDRREGSLARRKVLKRTVWVKEMSEERDADETEAMERVGATSTSHSTLMETLELMKRELWQARVQNTQTQKLLDEKSAELEGALSFLNQSNFLSGADIVGLTKSLNVDILQGAAYMADVLDCSISLTERGTAEYEKALEQTYASLGRDLAEALRKEAEWGSDKFAVQISLQVCMVTFCANVILSWSAEDHESGVLEDLYKRVFVKENQAVAGRWRSVTRGITRDTRDSKDLVETMAGTLTDILMVAGIQDEATVGTRILFKRFYENLERVVDGALKLRTAVGEDITCMDIVPLTVGPGSPFDDRNMDDVEADVGDAAGDVLMADDADRVLCTIELGLAQTCKGPSGTYQDILLKPKILRRSALSSLENNWSKRWVVWP</sequence>
<comment type="caution">
    <text evidence="2">The sequence shown here is derived from an EMBL/GenBank/DDBJ whole genome shotgun (WGS) entry which is preliminary data.</text>
</comment>
<dbReference type="OrthoDB" id="3028765at2759"/>
<feature type="region of interest" description="Disordered" evidence="1">
    <location>
        <begin position="142"/>
        <end position="161"/>
    </location>
</feature>
<feature type="compositionally biased region" description="Basic residues" evidence="1">
    <location>
        <begin position="1"/>
        <end position="15"/>
    </location>
</feature>
<dbReference type="Proteomes" id="UP000565441">
    <property type="component" value="Unassembled WGS sequence"/>
</dbReference>
<keyword evidence="3" id="KW-1185">Reference proteome</keyword>
<protein>
    <submittedName>
        <fullName evidence="2">Uncharacterized protein</fullName>
    </submittedName>
</protein>
<feature type="region of interest" description="Disordered" evidence="1">
    <location>
        <begin position="1"/>
        <end position="24"/>
    </location>
</feature>
<evidence type="ECO:0000313" key="2">
    <source>
        <dbReference type="EMBL" id="KAF5374604.1"/>
    </source>
</evidence>
<evidence type="ECO:0000313" key="3">
    <source>
        <dbReference type="Proteomes" id="UP000565441"/>
    </source>
</evidence>
<name>A0A8H5LZ14_9AGAR</name>
<gene>
    <name evidence="2" type="ORF">D9615_008994</name>
</gene>